<feature type="compositionally biased region" description="Polar residues" evidence="1">
    <location>
        <begin position="61"/>
        <end position="70"/>
    </location>
</feature>
<name>A0A5B0LYZ9_PUCGR</name>
<feature type="region of interest" description="Disordered" evidence="1">
    <location>
        <begin position="413"/>
        <end position="454"/>
    </location>
</feature>
<organism evidence="2 3">
    <name type="scientific">Puccinia graminis f. sp. tritici</name>
    <dbReference type="NCBI Taxonomy" id="56615"/>
    <lineage>
        <taxon>Eukaryota</taxon>
        <taxon>Fungi</taxon>
        <taxon>Dikarya</taxon>
        <taxon>Basidiomycota</taxon>
        <taxon>Pucciniomycotina</taxon>
        <taxon>Pucciniomycetes</taxon>
        <taxon>Pucciniales</taxon>
        <taxon>Pucciniaceae</taxon>
        <taxon>Puccinia</taxon>
    </lineage>
</organism>
<feature type="region of interest" description="Disordered" evidence="1">
    <location>
        <begin position="546"/>
        <end position="576"/>
    </location>
</feature>
<dbReference type="Proteomes" id="UP000324748">
    <property type="component" value="Unassembled WGS sequence"/>
</dbReference>
<sequence>MSLSLLVLNNTGPDELLPLTDPEAIIRAGNAENRRTKQLQATSTAPRLPDSTKMSDETTPTHETSGSTRTADAADMQTAKDWFKSVFKIQHAAIIEAQADRRQAAEDRRQALEDRRTDRQILISAHQSNAARIARLEDLLLAMNIKNEANGHPVQPAPGQVDLQKFRTSDGPIYRGPFQETEPFLRWIHGVQIFFDTKDVSNAADKIRIIGNLIAETNLQSFYANEATGFLTKSWEEFKTRLFDFALPSNWRSNLQRQVQKLEMSSSETFLEYSTRARTLQSLFNFDAAASAKLGDLQLAQFLVYGLTDALQDRINERQLLETVPFAYGPFEKQANTSFLALQRPAGTPASLRPSSNTSPNLSRDEFIWRVHSFLDSRGLCHFCKKHCGNVNGGCPGPLNRAHVDIPANYQAPTKPADYSAPRAWSNPSGPSSTAGKPTQPPAGRPSTRAASVAGVTDVTPLEAQVSALQLDAAIRDDSRWETYFDDEGCYPSMDPAAVAALEDLDKQLLANEIEKAEQADLADAIAGSSARPLHHTLTDLFHNEGEDERRAQSDATQLANDLPPSSASHQSTHRVTSIPAVQSLHGDAPISHPQLDLSLPARPNFATPTPMHKDRQYGLFRSMAVPKVLACTPCPSFGEFSRVDKTPVVDNGFPNVLDPAYADIPDDSPGRKNSRGETSYLTEEGDRFLDSVMASVNQNKNLTPAQGNPVPPVLTPPADKQPPPAIPTPWGGFLEKPPSKRMDSVPSARNLVAKHPTDARAGLASFGRFRKRPRDAWQARPSRGWCTARCPSDTYWECPMDNKKTINRTLLRVSD</sequence>
<evidence type="ECO:0008006" key="4">
    <source>
        <dbReference type="Google" id="ProtNLM"/>
    </source>
</evidence>
<dbReference type="EMBL" id="VSWC01000183">
    <property type="protein sequence ID" value="KAA1069239.1"/>
    <property type="molecule type" value="Genomic_DNA"/>
</dbReference>
<dbReference type="AlphaFoldDB" id="A0A5B0LYZ9"/>
<reference evidence="2 3" key="1">
    <citation type="submission" date="2019-05" db="EMBL/GenBank/DDBJ databases">
        <title>Emergence of the Ug99 lineage of the wheat stem rust pathogen through somatic hybridization.</title>
        <authorList>
            <person name="Li F."/>
            <person name="Upadhyaya N.M."/>
            <person name="Sperschneider J."/>
            <person name="Matny O."/>
            <person name="Nguyen-Phuc H."/>
            <person name="Mago R."/>
            <person name="Raley C."/>
            <person name="Miller M.E."/>
            <person name="Silverstein K.A.T."/>
            <person name="Henningsen E."/>
            <person name="Hirsch C.D."/>
            <person name="Visser B."/>
            <person name="Pretorius Z.A."/>
            <person name="Steffenson B.J."/>
            <person name="Schwessinger B."/>
            <person name="Dodds P.N."/>
            <person name="Figueroa M."/>
        </authorList>
    </citation>
    <scope>NUCLEOTIDE SEQUENCE [LARGE SCALE GENOMIC DNA]</scope>
    <source>
        <strain evidence="2">21-0</strain>
    </source>
</reference>
<comment type="caution">
    <text evidence="2">The sequence shown here is derived from an EMBL/GenBank/DDBJ whole genome shotgun (WGS) entry which is preliminary data.</text>
</comment>
<gene>
    <name evidence="2" type="ORF">PGT21_017373</name>
</gene>
<evidence type="ECO:0000313" key="3">
    <source>
        <dbReference type="Proteomes" id="UP000324748"/>
    </source>
</evidence>
<keyword evidence="3" id="KW-1185">Reference proteome</keyword>
<accession>A0A5B0LYZ9</accession>
<feature type="region of interest" description="Disordered" evidence="1">
    <location>
        <begin position="31"/>
        <end position="73"/>
    </location>
</feature>
<evidence type="ECO:0000313" key="2">
    <source>
        <dbReference type="EMBL" id="KAA1069239.1"/>
    </source>
</evidence>
<feature type="region of interest" description="Disordered" evidence="1">
    <location>
        <begin position="662"/>
        <end position="682"/>
    </location>
</feature>
<protein>
    <recommendedName>
        <fullName evidence="4">Retrotransposon gag domain-containing protein</fullName>
    </recommendedName>
</protein>
<evidence type="ECO:0000256" key="1">
    <source>
        <dbReference type="SAM" id="MobiDB-lite"/>
    </source>
</evidence>
<feature type="compositionally biased region" description="Polar residues" evidence="1">
    <location>
        <begin position="426"/>
        <end position="437"/>
    </location>
</feature>
<proteinExistence type="predicted"/>
<feature type="compositionally biased region" description="Polar residues" evidence="1">
    <location>
        <begin position="554"/>
        <end position="576"/>
    </location>
</feature>